<dbReference type="Proteomes" id="UP000016584">
    <property type="component" value="Unassembled WGS sequence"/>
</dbReference>
<dbReference type="SUPFAM" id="SSF53335">
    <property type="entry name" value="S-adenosyl-L-methionine-dependent methyltransferases"/>
    <property type="match status" value="1"/>
</dbReference>
<dbReference type="AlphaFoldDB" id="U2HZM3"/>
<dbReference type="Pfam" id="PF13847">
    <property type="entry name" value="Methyltransf_31"/>
    <property type="match status" value="1"/>
</dbReference>
<name>U2HZM3_9SPHI</name>
<dbReference type="EMBL" id="ATDL01000004">
    <property type="protein sequence ID" value="ERJ60997.1"/>
    <property type="molecule type" value="Genomic_DNA"/>
</dbReference>
<evidence type="ECO:0000259" key="1">
    <source>
        <dbReference type="Pfam" id="PF13847"/>
    </source>
</evidence>
<dbReference type="PATRIC" id="fig|1346330.5.peg.917"/>
<evidence type="ECO:0000313" key="2">
    <source>
        <dbReference type="EMBL" id="ERJ60997.1"/>
    </source>
</evidence>
<keyword evidence="3" id="KW-1185">Reference proteome</keyword>
<protein>
    <recommendedName>
        <fullName evidence="1">Methyltransferase domain-containing protein</fullName>
    </recommendedName>
</protein>
<dbReference type="STRING" id="1346330.M472_19775"/>
<gene>
    <name evidence="2" type="ORF">M472_19775</name>
</gene>
<sequence length="256" mass="29102">MSEKHYDINYLTDTIKILGQLKKKSYEYFSSLPSGSTIADLGCGTGQDVLNMATTLEEHEFRFIGVDHDPNMIKANEEQARAFSNVSFLESDVFDVPFLEGTLGGIRMERLVQHVSQPFELLEKLYRSLHREGVVVIMESDWKSLSFYNGNLDVADKLCDFLVSKKVKNGRAAQSLINYLEATGYRNLKLDVFPFVLKSYSDACTYLWIDKILDEMLMLELISKKEHSEFIESQIQADRLGFFSCTMSIVIVAGAK</sequence>
<reference evidence="2 3" key="1">
    <citation type="journal article" date="2013" name="Genome Announc.">
        <title>The Draft Genome Sequence of Sphingomonas paucimobilis Strain HER1398 (Proteobacteria), Host to the Giant PAU Phage, Indicates That It Is a Member of the Genus Sphingobacterium (Bacteroidetes).</title>
        <authorList>
            <person name="White R.A.III."/>
            <person name="Suttle C.A."/>
        </authorList>
    </citation>
    <scope>NUCLEOTIDE SEQUENCE [LARGE SCALE GENOMIC DNA]</scope>
    <source>
        <strain evidence="2 3">HER1398</strain>
    </source>
</reference>
<dbReference type="OrthoDB" id="3636702at2"/>
<dbReference type="Gene3D" id="3.40.50.150">
    <property type="entry name" value="Vaccinia Virus protein VP39"/>
    <property type="match status" value="1"/>
</dbReference>
<comment type="caution">
    <text evidence="2">The sequence shown here is derived from an EMBL/GenBank/DDBJ whole genome shotgun (WGS) entry which is preliminary data.</text>
</comment>
<dbReference type="CDD" id="cd02440">
    <property type="entry name" value="AdoMet_MTases"/>
    <property type="match status" value="1"/>
</dbReference>
<proteinExistence type="predicted"/>
<accession>U2HZM3</accession>
<feature type="domain" description="Methyltransferase" evidence="1">
    <location>
        <begin position="34"/>
        <end position="141"/>
    </location>
</feature>
<dbReference type="RefSeq" id="WP_021069097.1">
    <property type="nucleotide sequence ID" value="NZ_ATDL01000004.1"/>
</dbReference>
<dbReference type="InterPro" id="IPR025714">
    <property type="entry name" value="Methyltranfer_dom"/>
</dbReference>
<dbReference type="PANTHER" id="PTHR43861">
    <property type="entry name" value="TRANS-ACONITATE 2-METHYLTRANSFERASE-RELATED"/>
    <property type="match status" value="1"/>
</dbReference>
<organism evidence="2 3">
    <name type="scientific">Sphingobacterium paucimobilis HER1398</name>
    <dbReference type="NCBI Taxonomy" id="1346330"/>
    <lineage>
        <taxon>Bacteria</taxon>
        <taxon>Pseudomonadati</taxon>
        <taxon>Bacteroidota</taxon>
        <taxon>Sphingobacteriia</taxon>
        <taxon>Sphingobacteriales</taxon>
        <taxon>Sphingobacteriaceae</taxon>
        <taxon>Sphingobacterium</taxon>
    </lineage>
</organism>
<dbReference type="InterPro" id="IPR029063">
    <property type="entry name" value="SAM-dependent_MTases_sf"/>
</dbReference>
<dbReference type="eggNOG" id="COG2226">
    <property type="taxonomic scope" value="Bacteria"/>
</dbReference>
<evidence type="ECO:0000313" key="3">
    <source>
        <dbReference type="Proteomes" id="UP000016584"/>
    </source>
</evidence>